<evidence type="ECO:0000313" key="12">
    <source>
        <dbReference type="Proteomes" id="UP001201980"/>
    </source>
</evidence>
<evidence type="ECO:0000256" key="9">
    <source>
        <dbReference type="SAM" id="MobiDB-lite"/>
    </source>
</evidence>
<comment type="similarity">
    <text evidence="3 8">Belongs to the SPT6 family.</text>
</comment>
<dbReference type="Gene3D" id="1.10.10.2740">
    <property type="entry name" value="Spt6, Death-like domain"/>
    <property type="match status" value="1"/>
</dbReference>
<evidence type="ECO:0000313" key="11">
    <source>
        <dbReference type="EMBL" id="KAJ2899507.1"/>
    </source>
</evidence>
<dbReference type="InterPro" id="IPR037027">
    <property type="entry name" value="YqgF/RNaseH-like_dom_sf"/>
</dbReference>
<dbReference type="Pfam" id="PF14633">
    <property type="entry name" value="SH2_2"/>
    <property type="match status" value="1"/>
</dbReference>
<accession>A0AAD5RP90</accession>
<evidence type="ECO:0000256" key="1">
    <source>
        <dbReference type="ARBA" id="ARBA00004123"/>
    </source>
</evidence>
<dbReference type="FunFam" id="1.10.10.2740:FF:000002">
    <property type="entry name" value="Transcription elongation factor Spt6"/>
    <property type="match status" value="1"/>
</dbReference>
<evidence type="ECO:0000256" key="4">
    <source>
        <dbReference type="ARBA" id="ARBA00022454"/>
    </source>
</evidence>
<dbReference type="GO" id="GO:0042393">
    <property type="term" value="F:histone binding"/>
    <property type="evidence" value="ECO:0007669"/>
    <property type="project" value="TreeGrafter"/>
</dbReference>
<comment type="function">
    <text evidence="8">Plays a role in maintenance of chromatin structure during RNA polymerase II transcription elongation thereby repressing transcription initiation from cryptic promoters. Mediates the reassembly of nucleosomes onto the promoters of at least a selected set of genes during repression; the nucleosome reassembly is essential for transcriptional repression.</text>
</comment>
<dbReference type="InterPro" id="IPR023319">
    <property type="entry name" value="Tex-like_HTH_dom_sf"/>
</dbReference>
<dbReference type="PANTHER" id="PTHR10145:SF6">
    <property type="entry name" value="TRANSCRIPTION ELONGATION FACTOR SPT6"/>
    <property type="match status" value="1"/>
</dbReference>
<keyword evidence="5" id="KW-0727">SH2 domain</keyword>
<dbReference type="GO" id="GO:0140673">
    <property type="term" value="P:transcription elongation-coupled chromatin remodeling"/>
    <property type="evidence" value="ECO:0007669"/>
    <property type="project" value="InterPro"/>
</dbReference>
<dbReference type="Gene3D" id="3.30.505.10">
    <property type="entry name" value="SH2 domain"/>
    <property type="match status" value="2"/>
</dbReference>
<dbReference type="Pfam" id="PF14639">
    <property type="entry name" value="YqgF"/>
    <property type="match status" value="1"/>
</dbReference>
<feature type="region of interest" description="Disordered" evidence="9">
    <location>
        <begin position="1"/>
        <end position="164"/>
    </location>
</feature>
<dbReference type="InterPro" id="IPR028231">
    <property type="entry name" value="Spt6_YqgF"/>
</dbReference>
<dbReference type="InterPro" id="IPR028088">
    <property type="entry name" value="Spt6_HTH_DNA-bd_dom"/>
</dbReference>
<dbReference type="Gene3D" id="2.40.50.140">
    <property type="entry name" value="Nucleic acid-binding proteins"/>
    <property type="match status" value="1"/>
</dbReference>
<dbReference type="InterPro" id="IPR035420">
    <property type="entry name" value="Spt6_SH2"/>
</dbReference>
<dbReference type="InterPro" id="IPR035018">
    <property type="entry name" value="Spt6_SH2_C"/>
</dbReference>
<dbReference type="GO" id="GO:0005694">
    <property type="term" value="C:chromosome"/>
    <property type="evidence" value="ECO:0007669"/>
    <property type="project" value="UniProtKB-SubCell"/>
</dbReference>
<dbReference type="Pfam" id="PF14632">
    <property type="entry name" value="SPT6_acidic"/>
    <property type="match status" value="1"/>
</dbReference>
<feature type="domain" description="S1 motif" evidence="10">
    <location>
        <begin position="1092"/>
        <end position="1159"/>
    </location>
</feature>
<dbReference type="CDD" id="cd09928">
    <property type="entry name" value="SH2_Cterm_SPT6_like"/>
    <property type="match status" value="1"/>
</dbReference>
<feature type="compositionally biased region" description="Basic and acidic residues" evidence="9">
    <location>
        <begin position="111"/>
        <end position="120"/>
    </location>
</feature>
<sequence>MSNNLNALISNEAMLDDEEDDESFEGEDEEHTQRHRKPRMNDDSSEEEDEDEDEEEQRRVAEGFIVDEDEDEELEEAEARRRKKKRRREREAEEQLDEDDLDLIGETMPSWDREPQEKPQFKRIKRRHHEEHDRAGPTGLEQIFSDEEDYANDDRGYNRASHRMQADELDDFIEDDYPEDDEERLQEQADLEVARPGAKGSRTGGIDMTGLDPESLEDMQLIFGSGDDYDWALDMEETQEDERREKTGIELKDVFEPSQLAEKLLTDEDNEIRGKDEPERFQLDRKPYEHIAIDDNQFKEEARWIVALIWPRKNLPSDLHHPFSQAVRRVIEFIVVDLMEVPYIFQHKKDYLIHQRKNDQDETIGTEKLLNQTDLWKIVELDIKFKGLVEKRNALETTYENIKSATGNRDQIVEEMIYKAATMEELQDIQDYINFRYSKELREIALTSSTKGTKRPGAKSSQWLKIRDSDAFNFVKAYGLSATQLGLNALGEAKITPGDERKLPMDLADDLCDGTFDTSDAVMAAARQMFAEELTADPMIRKYMRQLYYGSALISSHRTEKGLRRIDDAHPYYEIKYLMNQSIMDLARRPELFLKMARAEEEGLIEIRVQLPDTKECIRRLVDHFKSDNMSEVADAWNEERAKVIELAFPRLDRVISRGVKDSVRTECQDAILLACRLEYTKRLDQAPYKPKGLALGTTPRILAFSNGMGDGIRDPLYWASVEDEGRLLEHGTFTSLGRDEAQREAFAELVLRKAPDVIAVSGFSADAHRLVTDLNGLVRDKNLMCHKYEDQETGQERADLLEVVIVNDEVARLYKDSLRGTADLPNLHPMSRYCFGLCRYMQNPLKEYAALQKDIITIRFHACQNLVPQDKLMRYLETAMVDMVNLVGVEINEAVNDPYTANLLPYVSGLGPRKAMNIVKLINAHGGRIASREELVGDPDRDRLPLVGPRIFNNCASFLYIEYDSTDPNADPLDNTRVHPEDYELGRKMAADALELYDEDVKVETDEHGPAAIVRMLFRNEDQEKVNDLVLEEYAEQLEQKFQQRKRATLETIRAELLVPYEELRNAFTKPDDEFIFQMFTGETKESLRDQIILPAIVRLVKDDYALVKIDCGLEGRVGSNDVAHRHTVKDALQVGQTVRGVITKVDRKEFSFEMSLREESIRRAERAQHGDKPYNAWDAKQEDQDRDSMQVKDKMTGRAQRVIKHPLFKSFNKTQAEEFLGQAPNGDAIIRPSSLGNDHITVTWKVYNGVFQHLDVLELEKENEFSVGKKLRVGSQIYSDLDELIVDHVKAMSKKVEEMMRNDKWHDKSKSEVGMFCMSLSHLANPDYNQVLAAYNYCLAESWLSSYCAANPNRSNYRFCIDPKHPGYFFLLFKASKNANTSHWMVRVIPQGYEMMKNKYPDMKALCNGFKLMFQAEATKQMSGRHNGAGGRPPPHLAAAAASAGGGGGYGGGGYYGGGHGGGGGYPPRR</sequence>
<dbReference type="InterPro" id="IPR032706">
    <property type="entry name" value="Spt6_HHH"/>
</dbReference>
<evidence type="ECO:0000256" key="2">
    <source>
        <dbReference type="ARBA" id="ARBA00004286"/>
    </source>
</evidence>
<evidence type="ECO:0000256" key="5">
    <source>
        <dbReference type="ARBA" id="ARBA00022999"/>
    </source>
</evidence>
<protein>
    <recommendedName>
        <fullName evidence="8">Transcription elongation factor Spt6</fullName>
    </recommendedName>
</protein>
<dbReference type="InterPro" id="IPR035019">
    <property type="entry name" value="Spt6_SH2_N"/>
</dbReference>
<feature type="compositionally biased region" description="Acidic residues" evidence="9">
    <location>
        <begin position="65"/>
        <end position="76"/>
    </location>
</feature>
<dbReference type="Pfam" id="PF22706">
    <property type="entry name" value="Tex_central_region"/>
    <property type="match status" value="1"/>
</dbReference>
<reference evidence="11" key="1">
    <citation type="submission" date="2022-07" db="EMBL/GenBank/DDBJ databases">
        <title>Draft genome sequence of Zalerion maritima ATCC 34329, a (micro)plastics degrading marine fungus.</title>
        <authorList>
            <person name="Paco A."/>
            <person name="Goncalves M.F.M."/>
            <person name="Rocha-Santos T.A.P."/>
            <person name="Alves A."/>
        </authorList>
    </citation>
    <scope>NUCLEOTIDE SEQUENCE</scope>
    <source>
        <strain evidence="11">ATCC 34329</strain>
    </source>
</reference>
<dbReference type="CDD" id="cd00164">
    <property type="entry name" value="S1_like"/>
    <property type="match status" value="1"/>
</dbReference>
<dbReference type="GO" id="GO:0034728">
    <property type="term" value="P:nucleosome organization"/>
    <property type="evidence" value="ECO:0007669"/>
    <property type="project" value="TreeGrafter"/>
</dbReference>
<keyword evidence="7 8" id="KW-0539">Nucleus</keyword>
<dbReference type="PANTHER" id="PTHR10145">
    <property type="entry name" value="TRANSCRIPTION ELONGATION FACTOR SPT6"/>
    <property type="match status" value="1"/>
</dbReference>
<dbReference type="Gene3D" id="3.30.420.140">
    <property type="entry name" value="YqgF/RNase H-like domain"/>
    <property type="match status" value="1"/>
</dbReference>
<dbReference type="InterPro" id="IPR023323">
    <property type="entry name" value="Tex-like_dom_sf"/>
</dbReference>
<evidence type="ECO:0000256" key="8">
    <source>
        <dbReference type="PIRNR" id="PIRNR036947"/>
    </source>
</evidence>
<dbReference type="Gene3D" id="1.10.150.850">
    <property type="entry name" value="Spt6, helix-hairpin-helix domain"/>
    <property type="match status" value="1"/>
</dbReference>
<feature type="compositionally biased region" description="Acidic residues" evidence="9">
    <location>
        <begin position="92"/>
        <end position="103"/>
    </location>
</feature>
<evidence type="ECO:0000256" key="6">
    <source>
        <dbReference type="ARBA" id="ARBA00023163"/>
    </source>
</evidence>
<dbReference type="Gene3D" id="1.10.3500.10">
    <property type="entry name" value="Tex N-terminal region-like"/>
    <property type="match status" value="1"/>
</dbReference>
<dbReference type="PIRSF" id="PIRSF036947">
    <property type="entry name" value="Spt6"/>
    <property type="match status" value="1"/>
</dbReference>
<evidence type="ECO:0000256" key="7">
    <source>
        <dbReference type="ARBA" id="ARBA00023242"/>
    </source>
</evidence>
<dbReference type="SUPFAM" id="SSF50249">
    <property type="entry name" value="Nucleic acid-binding proteins"/>
    <property type="match status" value="1"/>
</dbReference>
<evidence type="ECO:0000259" key="10">
    <source>
        <dbReference type="PROSITE" id="PS50126"/>
    </source>
</evidence>
<dbReference type="InterPro" id="IPR055179">
    <property type="entry name" value="Tex-like_central_region"/>
</dbReference>
<feature type="compositionally biased region" description="Acidic residues" evidence="9">
    <location>
        <begin position="14"/>
        <end position="30"/>
    </location>
</feature>
<dbReference type="InterPro" id="IPR012337">
    <property type="entry name" value="RNaseH-like_sf"/>
</dbReference>
<dbReference type="GO" id="GO:0031491">
    <property type="term" value="F:nucleosome binding"/>
    <property type="evidence" value="ECO:0007669"/>
    <property type="project" value="TreeGrafter"/>
</dbReference>
<dbReference type="FunFam" id="3.30.505.10:FF:000056">
    <property type="entry name" value="Transcription elongation factor Spt6"/>
    <property type="match status" value="1"/>
</dbReference>
<dbReference type="InterPro" id="IPR049540">
    <property type="entry name" value="Spt6-like_S1"/>
</dbReference>
<dbReference type="InterPro" id="IPR042066">
    <property type="entry name" value="Spt6_death-like"/>
</dbReference>
<dbReference type="Gene3D" id="1.10.10.650">
    <property type="entry name" value="RuvA domain 2-like"/>
    <property type="match status" value="1"/>
</dbReference>
<dbReference type="InterPro" id="IPR036860">
    <property type="entry name" value="SH2_dom_sf"/>
</dbReference>
<dbReference type="InterPro" id="IPR010994">
    <property type="entry name" value="RuvA_2-like"/>
</dbReference>
<keyword evidence="12" id="KW-1185">Reference proteome</keyword>
<proteinExistence type="inferred from homology"/>
<dbReference type="InterPro" id="IPR017072">
    <property type="entry name" value="TF_Spt6"/>
</dbReference>
<dbReference type="GO" id="GO:0003677">
    <property type="term" value="F:DNA binding"/>
    <property type="evidence" value="ECO:0007669"/>
    <property type="project" value="InterPro"/>
</dbReference>
<dbReference type="Pfam" id="PF14641">
    <property type="entry name" value="HTH_44"/>
    <property type="match status" value="1"/>
</dbReference>
<dbReference type="GO" id="GO:0008023">
    <property type="term" value="C:transcription elongation factor complex"/>
    <property type="evidence" value="ECO:0007669"/>
    <property type="project" value="TreeGrafter"/>
</dbReference>
<dbReference type="CDD" id="cd09918">
    <property type="entry name" value="SH2_Nterm_SPT6_like"/>
    <property type="match status" value="1"/>
</dbReference>
<dbReference type="EMBL" id="JAKWBI020000195">
    <property type="protein sequence ID" value="KAJ2899507.1"/>
    <property type="molecule type" value="Genomic_DNA"/>
</dbReference>
<dbReference type="SUPFAM" id="SSF158832">
    <property type="entry name" value="Tex N-terminal region-like"/>
    <property type="match status" value="1"/>
</dbReference>
<organism evidence="11 12">
    <name type="scientific">Zalerion maritima</name>
    <dbReference type="NCBI Taxonomy" id="339359"/>
    <lineage>
        <taxon>Eukaryota</taxon>
        <taxon>Fungi</taxon>
        <taxon>Dikarya</taxon>
        <taxon>Ascomycota</taxon>
        <taxon>Pezizomycotina</taxon>
        <taxon>Sordariomycetes</taxon>
        <taxon>Lulworthiomycetidae</taxon>
        <taxon>Lulworthiales</taxon>
        <taxon>Lulworthiaceae</taxon>
        <taxon>Zalerion</taxon>
    </lineage>
</organism>
<dbReference type="InterPro" id="IPR012340">
    <property type="entry name" value="NA-bd_OB-fold"/>
</dbReference>
<keyword evidence="4" id="KW-0158">Chromosome</keyword>
<dbReference type="SUPFAM" id="SSF55550">
    <property type="entry name" value="SH2 domain"/>
    <property type="match status" value="1"/>
</dbReference>
<dbReference type="InterPro" id="IPR003029">
    <property type="entry name" value="S1_domain"/>
</dbReference>
<dbReference type="PROSITE" id="PS50126">
    <property type="entry name" value="S1"/>
    <property type="match status" value="1"/>
</dbReference>
<dbReference type="Pfam" id="PF14635">
    <property type="entry name" value="HHH_7"/>
    <property type="match status" value="1"/>
</dbReference>
<dbReference type="SUPFAM" id="SSF53098">
    <property type="entry name" value="Ribonuclease H-like"/>
    <property type="match status" value="1"/>
</dbReference>
<dbReference type="Pfam" id="PF21710">
    <property type="entry name" value="Spt6_S1"/>
    <property type="match status" value="1"/>
</dbReference>
<comment type="caution">
    <text evidence="11">The sequence shown here is derived from an EMBL/GenBank/DDBJ whole genome shotgun (WGS) entry which is preliminary data.</text>
</comment>
<feature type="compositionally biased region" description="Acidic residues" evidence="9">
    <location>
        <begin position="43"/>
        <end position="55"/>
    </location>
</feature>
<evidence type="ECO:0000256" key="3">
    <source>
        <dbReference type="ARBA" id="ARBA00009253"/>
    </source>
</evidence>
<comment type="subcellular location">
    <subcellularLocation>
        <location evidence="2">Chromosome</location>
    </subcellularLocation>
    <subcellularLocation>
        <location evidence="1 8">Nucleus</location>
    </subcellularLocation>
</comment>
<keyword evidence="6 8" id="KW-0804">Transcription</keyword>
<dbReference type="Proteomes" id="UP001201980">
    <property type="component" value="Unassembled WGS sequence"/>
</dbReference>
<gene>
    <name evidence="11" type="ORF">MKZ38_003001</name>
</gene>
<dbReference type="InterPro" id="IPR028083">
    <property type="entry name" value="Spt6_acidic_N_dom"/>
</dbReference>
<name>A0AAD5RP90_9PEZI</name>
<dbReference type="SUPFAM" id="SSF47781">
    <property type="entry name" value="RuvA domain 2-like"/>
    <property type="match status" value="2"/>
</dbReference>